<evidence type="ECO:0000313" key="2">
    <source>
        <dbReference type="EMBL" id="CAB4035587.1"/>
    </source>
</evidence>
<comment type="caution">
    <text evidence="2">The sequence shown here is derived from an EMBL/GenBank/DDBJ whole genome shotgun (WGS) entry which is preliminary data.</text>
</comment>
<dbReference type="OrthoDB" id="5990523at2759"/>
<dbReference type="AlphaFoldDB" id="A0A7D9JT87"/>
<dbReference type="Proteomes" id="UP001152795">
    <property type="component" value="Unassembled WGS sequence"/>
</dbReference>
<keyword evidence="3" id="KW-1185">Reference proteome</keyword>
<feature type="compositionally biased region" description="Basic residues" evidence="1">
    <location>
        <begin position="79"/>
        <end position="89"/>
    </location>
</feature>
<name>A0A7D9JT87_PARCT</name>
<evidence type="ECO:0000313" key="3">
    <source>
        <dbReference type="Proteomes" id="UP001152795"/>
    </source>
</evidence>
<reference evidence="2" key="1">
    <citation type="submission" date="2020-04" db="EMBL/GenBank/DDBJ databases">
        <authorList>
            <person name="Alioto T."/>
            <person name="Alioto T."/>
            <person name="Gomez Garrido J."/>
        </authorList>
    </citation>
    <scope>NUCLEOTIDE SEQUENCE</scope>
    <source>
        <strain evidence="2">A484AB</strain>
    </source>
</reference>
<feature type="region of interest" description="Disordered" evidence="1">
    <location>
        <begin position="71"/>
        <end position="92"/>
    </location>
</feature>
<dbReference type="EMBL" id="CACRXK020021182">
    <property type="protein sequence ID" value="CAB4035587.1"/>
    <property type="molecule type" value="Genomic_DNA"/>
</dbReference>
<evidence type="ECO:0000256" key="1">
    <source>
        <dbReference type="SAM" id="MobiDB-lite"/>
    </source>
</evidence>
<accession>A0A7D9JT87</accession>
<proteinExistence type="predicted"/>
<sequence>MTFCSSCGAKAVECALFCHQCGFSVQQAGGSDVSRLENASASPATCSKVPSRLPSGTGPPLLTFTEFRKHKESDQQKHFNTKSKASGKRKTNETDKEKLVPCKIAFKTYREDTGCLTVVRGSQHSLSISPAINAYELRRKAVEKLSRFNRSLSNYPEHYCLLYPDLTLVCMIPGTETPFTLKQYKEDLGKPYERLTLYICKREDYLANEGIDEDEDDNLSSNQ</sequence>
<protein>
    <submittedName>
        <fullName evidence="2">Uncharacterized protein</fullName>
    </submittedName>
</protein>
<organism evidence="2 3">
    <name type="scientific">Paramuricea clavata</name>
    <name type="common">Red gorgonian</name>
    <name type="synonym">Violescent sea-whip</name>
    <dbReference type="NCBI Taxonomy" id="317549"/>
    <lineage>
        <taxon>Eukaryota</taxon>
        <taxon>Metazoa</taxon>
        <taxon>Cnidaria</taxon>
        <taxon>Anthozoa</taxon>
        <taxon>Octocorallia</taxon>
        <taxon>Malacalcyonacea</taxon>
        <taxon>Plexauridae</taxon>
        <taxon>Paramuricea</taxon>
    </lineage>
</organism>
<feature type="non-terminal residue" evidence="2">
    <location>
        <position position="223"/>
    </location>
</feature>
<gene>
    <name evidence="2" type="ORF">PACLA_8A006593</name>
</gene>